<accession>A0A5C6D2T1</accession>
<dbReference type="PANTHER" id="PTHR48098:SF3">
    <property type="entry name" value="IRON(III) ENTEROBACTIN ESTERASE"/>
    <property type="match status" value="1"/>
</dbReference>
<dbReference type="InterPro" id="IPR029058">
    <property type="entry name" value="AB_hydrolase_fold"/>
</dbReference>
<reference evidence="2 3" key="1">
    <citation type="submission" date="2019-02" db="EMBL/GenBank/DDBJ databases">
        <title>Deep-cultivation of Planctomycetes and their phenomic and genomic characterization uncovers novel biology.</title>
        <authorList>
            <person name="Wiegand S."/>
            <person name="Jogler M."/>
            <person name="Boedeker C."/>
            <person name="Pinto D."/>
            <person name="Vollmers J."/>
            <person name="Rivas-Marin E."/>
            <person name="Kohn T."/>
            <person name="Peeters S.H."/>
            <person name="Heuer A."/>
            <person name="Rast P."/>
            <person name="Oberbeckmann S."/>
            <person name="Bunk B."/>
            <person name="Jeske O."/>
            <person name="Meyerdierks A."/>
            <person name="Storesund J.E."/>
            <person name="Kallscheuer N."/>
            <person name="Luecker S."/>
            <person name="Lage O.M."/>
            <person name="Pohl T."/>
            <person name="Merkel B.J."/>
            <person name="Hornburger P."/>
            <person name="Mueller R.-W."/>
            <person name="Bruemmer F."/>
            <person name="Labrenz M."/>
            <person name="Spormann A.M."/>
            <person name="Op Den Camp H."/>
            <person name="Overmann J."/>
            <person name="Amann R."/>
            <person name="Jetten M.S.M."/>
            <person name="Mascher T."/>
            <person name="Medema M.H."/>
            <person name="Devos D.P."/>
            <person name="Kaster A.-K."/>
            <person name="Ovreas L."/>
            <person name="Rohde M."/>
            <person name="Galperin M.Y."/>
            <person name="Jogler C."/>
        </authorList>
    </citation>
    <scope>NUCLEOTIDE SEQUENCE [LARGE SCALE GENOMIC DNA]</scope>
    <source>
        <strain evidence="2 3">Pla144</strain>
    </source>
</reference>
<dbReference type="Pfam" id="PF00756">
    <property type="entry name" value="Esterase"/>
    <property type="match status" value="1"/>
</dbReference>
<name>A0A5C6D2T1_9BACT</name>
<proteinExistence type="predicted"/>
<evidence type="ECO:0000313" key="2">
    <source>
        <dbReference type="EMBL" id="TWU30164.1"/>
    </source>
</evidence>
<dbReference type="PANTHER" id="PTHR48098">
    <property type="entry name" value="ENTEROCHELIN ESTERASE-RELATED"/>
    <property type="match status" value="1"/>
</dbReference>
<comment type="caution">
    <text evidence="2">The sequence shown here is derived from an EMBL/GenBank/DDBJ whole genome shotgun (WGS) entry which is preliminary data.</text>
</comment>
<dbReference type="Gene3D" id="3.40.50.1820">
    <property type="entry name" value="alpha/beta hydrolase"/>
    <property type="match status" value="1"/>
</dbReference>
<sequence length="321" mass="36090">MIQTLSAIGILVSLVTCAMGQGLDDHYKLGPDSLPQEGVPQGEINGPHAIPSKAFPGTQHTYWVYVPAQYKDDVPASLMVFQDGQAFINDEGQLRARHVLDNLIHRREIPVMIAVFINPGRTTEQPEPNPKEWGDKTTNRPEEYNSLDDRYARVIIDELMPELAKSYNIAPEAERHGIGGVSSGAIAAFTVAWERPDEFSKVLSIVGSFTNIRGGHVYPEKVRESDKKPIRVFFQDGRNDNRGTRHGTVDYDPTWDWFLQNVRLVEAMTEKGYDINYSWGIGLHGSAQGGAMLPEMMRWLWRDHGVSTDPNDTIERSFNKP</sequence>
<keyword evidence="3" id="KW-1185">Reference proteome</keyword>
<dbReference type="InterPro" id="IPR000801">
    <property type="entry name" value="Esterase-like"/>
</dbReference>
<evidence type="ECO:0000256" key="1">
    <source>
        <dbReference type="SAM" id="MobiDB-lite"/>
    </source>
</evidence>
<evidence type="ECO:0000313" key="3">
    <source>
        <dbReference type="Proteomes" id="UP000318437"/>
    </source>
</evidence>
<dbReference type="SUPFAM" id="SSF53474">
    <property type="entry name" value="alpha/beta-Hydrolases"/>
    <property type="match status" value="1"/>
</dbReference>
<dbReference type="InterPro" id="IPR050583">
    <property type="entry name" value="Mycobacterial_A85_antigen"/>
</dbReference>
<feature type="compositionally biased region" description="Basic and acidic residues" evidence="1">
    <location>
        <begin position="129"/>
        <end position="144"/>
    </location>
</feature>
<protein>
    <submittedName>
        <fullName evidence="2">Enterobactin/ferric enterobactin esterase</fullName>
    </submittedName>
</protein>
<feature type="region of interest" description="Disordered" evidence="1">
    <location>
        <begin position="120"/>
        <end position="144"/>
    </location>
</feature>
<dbReference type="RefSeq" id="WP_231936159.1">
    <property type="nucleotide sequence ID" value="NZ_SJPS01000001.1"/>
</dbReference>
<gene>
    <name evidence="2" type="ORF">Pla144_09500</name>
</gene>
<dbReference type="AlphaFoldDB" id="A0A5C6D2T1"/>
<organism evidence="2 3">
    <name type="scientific">Bythopirellula polymerisocia</name>
    <dbReference type="NCBI Taxonomy" id="2528003"/>
    <lineage>
        <taxon>Bacteria</taxon>
        <taxon>Pseudomonadati</taxon>
        <taxon>Planctomycetota</taxon>
        <taxon>Planctomycetia</taxon>
        <taxon>Pirellulales</taxon>
        <taxon>Lacipirellulaceae</taxon>
        <taxon>Bythopirellula</taxon>
    </lineage>
</organism>
<dbReference type="EMBL" id="SJPS01000001">
    <property type="protein sequence ID" value="TWU30164.1"/>
    <property type="molecule type" value="Genomic_DNA"/>
</dbReference>
<dbReference type="Proteomes" id="UP000318437">
    <property type="component" value="Unassembled WGS sequence"/>
</dbReference>